<dbReference type="AlphaFoldDB" id="A0A1I2L2Z2"/>
<keyword evidence="5" id="KW-1185">Reference proteome</keyword>
<organism evidence="3 5">
    <name type="scientific">Sunxiuqinia elliptica</name>
    <dbReference type="NCBI Taxonomy" id="655355"/>
    <lineage>
        <taxon>Bacteria</taxon>
        <taxon>Pseudomonadati</taxon>
        <taxon>Bacteroidota</taxon>
        <taxon>Bacteroidia</taxon>
        <taxon>Marinilabiliales</taxon>
        <taxon>Prolixibacteraceae</taxon>
        <taxon>Sunxiuqinia</taxon>
    </lineage>
</organism>
<evidence type="ECO:0000313" key="3">
    <source>
        <dbReference type="EMBL" id="SFF72928.1"/>
    </source>
</evidence>
<proteinExistence type="predicted"/>
<dbReference type="SUPFAM" id="SSF75138">
    <property type="entry name" value="HprK N-terminal domain-like"/>
    <property type="match status" value="1"/>
</dbReference>
<dbReference type="Gene3D" id="3.40.1390.20">
    <property type="entry name" value="HprK N-terminal domain-like"/>
    <property type="match status" value="1"/>
</dbReference>
<comment type="subunit">
    <text evidence="1">Homohexamer.</text>
</comment>
<dbReference type="RefSeq" id="WP_093921397.1">
    <property type="nucleotide sequence ID" value="NZ_FONW01000014.1"/>
</dbReference>
<sequence length="116" mass="12794">MKVSDLIEQLNLEVISGEKGLDREVTGAYVSDLLSDVMGNARESQMWITLQVHQNVMAIASLKDLAAVILVKGLRPHESTIRHSNDEQIPILSTTDSTFEISGKLFELLKKEGCLA</sequence>
<evidence type="ECO:0000313" key="6">
    <source>
        <dbReference type="Proteomes" id="UP000294848"/>
    </source>
</evidence>
<evidence type="ECO:0000313" key="5">
    <source>
        <dbReference type="Proteomes" id="UP000198964"/>
    </source>
</evidence>
<dbReference type="STRING" id="655355.SAMN05216283_11451"/>
<dbReference type="Pfam" id="PF07085">
    <property type="entry name" value="DRTGG"/>
    <property type="match status" value="1"/>
</dbReference>
<gene>
    <name evidence="4" type="ORF">DET52_11159</name>
    <name evidence="3" type="ORF">SAMN05216283_11451</name>
</gene>
<dbReference type="InterPro" id="IPR028979">
    <property type="entry name" value="Ser_kin/Pase_Hpr-like_N_sf"/>
</dbReference>
<dbReference type="EMBL" id="FONW01000014">
    <property type="protein sequence ID" value="SFF72928.1"/>
    <property type="molecule type" value="Genomic_DNA"/>
</dbReference>
<feature type="domain" description="DRTGG" evidence="2">
    <location>
        <begin position="5"/>
        <end position="105"/>
    </location>
</feature>
<evidence type="ECO:0000256" key="1">
    <source>
        <dbReference type="ARBA" id="ARBA00011643"/>
    </source>
</evidence>
<name>A0A1I2L2Z2_9BACT</name>
<reference evidence="4 6" key="2">
    <citation type="submission" date="2019-03" db="EMBL/GenBank/DDBJ databases">
        <title>Freshwater and sediment microbial communities from various areas in North America, analyzing microbe dynamics in response to fracking.</title>
        <authorList>
            <person name="Lamendella R."/>
        </authorList>
    </citation>
    <scope>NUCLEOTIDE SEQUENCE [LARGE SCALE GENOMIC DNA]</scope>
    <source>
        <strain evidence="4 6">114D</strain>
    </source>
</reference>
<reference evidence="3 5" key="1">
    <citation type="submission" date="2016-10" db="EMBL/GenBank/DDBJ databases">
        <authorList>
            <person name="de Groot N.N."/>
        </authorList>
    </citation>
    <scope>NUCLEOTIDE SEQUENCE [LARGE SCALE GENOMIC DNA]</scope>
    <source>
        <strain evidence="3 5">CGMCC 1.9156</strain>
    </source>
</reference>
<dbReference type="Proteomes" id="UP000198964">
    <property type="component" value="Unassembled WGS sequence"/>
</dbReference>
<accession>A0A1I2L2Z2</accession>
<dbReference type="EMBL" id="SNWI01000011">
    <property type="protein sequence ID" value="TDN96689.1"/>
    <property type="molecule type" value="Genomic_DNA"/>
</dbReference>
<dbReference type="Proteomes" id="UP000294848">
    <property type="component" value="Unassembled WGS sequence"/>
</dbReference>
<evidence type="ECO:0000313" key="4">
    <source>
        <dbReference type="EMBL" id="TDN96689.1"/>
    </source>
</evidence>
<evidence type="ECO:0000259" key="2">
    <source>
        <dbReference type="Pfam" id="PF07085"/>
    </source>
</evidence>
<dbReference type="InterPro" id="IPR010766">
    <property type="entry name" value="DRTGG"/>
</dbReference>
<dbReference type="OrthoDB" id="9800356at2"/>
<protein>
    <submittedName>
        <fullName evidence="3">DRTGG domain-containing protein</fullName>
    </submittedName>
</protein>